<organism evidence="1 2">
    <name type="scientific">Candidatus Accumulibacter vicinus</name>
    <dbReference type="NCBI Taxonomy" id="2954382"/>
    <lineage>
        <taxon>Bacteria</taxon>
        <taxon>Pseudomonadati</taxon>
        <taxon>Pseudomonadota</taxon>
        <taxon>Betaproteobacteria</taxon>
        <taxon>Candidatus Accumulibacter</taxon>
    </lineage>
</organism>
<evidence type="ECO:0000313" key="2">
    <source>
        <dbReference type="Proteomes" id="UP000019812"/>
    </source>
</evidence>
<accession>A0A084XUP9</accession>
<comment type="caution">
    <text evidence="1">The sequence shown here is derived from an EMBL/GenBank/DDBJ whole genome shotgun (WGS) entry which is preliminary data.</text>
</comment>
<evidence type="ECO:0000313" key="1">
    <source>
        <dbReference type="EMBL" id="KFB66193.1"/>
    </source>
</evidence>
<gene>
    <name evidence="1" type="ORF">CAPSK01_004562</name>
</gene>
<dbReference type="AlphaFoldDB" id="A0A084XUP9"/>
<dbReference type="Proteomes" id="UP000019812">
    <property type="component" value="Unassembled WGS sequence"/>
</dbReference>
<proteinExistence type="predicted"/>
<reference evidence="1 2" key="1">
    <citation type="submission" date="2014-07" db="EMBL/GenBank/DDBJ databases">
        <title>Expanding our view of genomic diversity in Candidatus Accumulibacter clades.</title>
        <authorList>
            <person name="Skennerton C.T."/>
            <person name="Barr J.J."/>
            <person name="Slater F.R."/>
            <person name="Bond P.L."/>
            <person name="Tyson G.W."/>
        </authorList>
    </citation>
    <scope>NUCLEOTIDE SEQUENCE [LARGE SCALE GENOMIC DNA]</scope>
    <source>
        <strain evidence="2">SK-01</strain>
    </source>
</reference>
<name>A0A084XUP9_9PROT</name>
<dbReference type="EMBL" id="JDSS02000049">
    <property type="protein sequence ID" value="KFB66193.1"/>
    <property type="molecule type" value="Genomic_DNA"/>
</dbReference>
<sequence length="160" mass="17120">MRLGLGEPGHAISQRHQLAVRAGEQKLVALLLQPCADKCAHVVGIDERVLADLLGDRSLAPLGGVPRGDFFQALGALRQIPLGPLELGLELLERFGLPLGVREVVQVFWALDTELLERLGDQCVLALAPLDGLLSGLARLVLGLEGAGFQRLHQLGYVGQ</sequence>
<protein>
    <submittedName>
        <fullName evidence="1">Uncharacterized protein</fullName>
    </submittedName>
</protein>